<evidence type="ECO:0000313" key="2">
    <source>
        <dbReference type="Proteomes" id="UP000198734"/>
    </source>
</evidence>
<reference evidence="2" key="1">
    <citation type="submission" date="2016-10" db="EMBL/GenBank/DDBJ databases">
        <authorList>
            <person name="Varghese N."/>
            <person name="Submissions S."/>
        </authorList>
    </citation>
    <scope>NUCLEOTIDE SEQUENCE [LARGE SCALE GENOMIC DNA]</scope>
    <source>
        <strain evidence="2">DSM 11706</strain>
    </source>
</reference>
<dbReference type="AlphaFoldDB" id="A0A1I5UNG4"/>
<organism evidence="1 2">
    <name type="scientific">Psychrobacillus psychrotolerans</name>
    <dbReference type="NCBI Taxonomy" id="126156"/>
    <lineage>
        <taxon>Bacteria</taxon>
        <taxon>Bacillati</taxon>
        <taxon>Bacillota</taxon>
        <taxon>Bacilli</taxon>
        <taxon>Bacillales</taxon>
        <taxon>Bacillaceae</taxon>
        <taxon>Psychrobacillus</taxon>
    </lineage>
</organism>
<dbReference type="STRING" id="126156.SAMN05421670_0472"/>
<accession>A0A1I5UNG4</accession>
<dbReference type="EMBL" id="FOXU01000001">
    <property type="protein sequence ID" value="SFP96843.1"/>
    <property type="molecule type" value="Genomic_DNA"/>
</dbReference>
<dbReference type="PROSITE" id="PS51257">
    <property type="entry name" value="PROKAR_LIPOPROTEIN"/>
    <property type="match status" value="1"/>
</dbReference>
<proteinExistence type="predicted"/>
<protein>
    <submittedName>
        <fullName evidence="1">Uncharacterized protein</fullName>
    </submittedName>
</protein>
<evidence type="ECO:0000313" key="1">
    <source>
        <dbReference type="EMBL" id="SFP96843.1"/>
    </source>
</evidence>
<keyword evidence="2" id="KW-1185">Reference proteome</keyword>
<dbReference type="Proteomes" id="UP000198734">
    <property type="component" value="Unassembled WGS sequence"/>
</dbReference>
<gene>
    <name evidence="1" type="ORF">SAMN05421670_0472</name>
</gene>
<dbReference type="RefSeq" id="WP_093533809.1">
    <property type="nucleotide sequence ID" value="NZ_FOXU01000001.1"/>
</dbReference>
<sequence>MKKSYLVFFLFLVLVGCQIEIDVSKQNKDHSQNDIQEEVETVEYTKIPSSLLNEISQQIGIRSEEIKEDDLLKVKSMNITSQNNDDVSAPIDVSSISLLN</sequence>
<name>A0A1I5UNG4_9BACI</name>